<evidence type="ECO:0000256" key="4">
    <source>
        <dbReference type="SAM" id="MobiDB-lite"/>
    </source>
</evidence>
<accession>A0A8T0TEK1</accession>
<dbReference type="Proteomes" id="UP000823388">
    <property type="component" value="Chromosome 4N"/>
</dbReference>
<gene>
    <name evidence="6" type="ORF">PVAP13_4NG262300</name>
</gene>
<dbReference type="GO" id="GO:0016042">
    <property type="term" value="P:lipid catabolic process"/>
    <property type="evidence" value="ECO:0007669"/>
    <property type="project" value="UniProtKB-KW"/>
</dbReference>
<comment type="similarity">
    <text evidence="1">Belongs to the 'GDSL' lipolytic enzyme family.</text>
</comment>
<reference evidence="6" key="1">
    <citation type="submission" date="2020-05" db="EMBL/GenBank/DDBJ databases">
        <title>WGS assembly of Panicum virgatum.</title>
        <authorList>
            <person name="Lovell J.T."/>
            <person name="Jenkins J."/>
            <person name="Shu S."/>
            <person name="Juenger T.E."/>
            <person name="Schmutz J."/>
        </authorList>
    </citation>
    <scope>NUCLEOTIDE SEQUENCE</scope>
    <source>
        <strain evidence="6">AP13</strain>
    </source>
</reference>
<dbReference type="EMBL" id="CM029044">
    <property type="protein sequence ID" value="KAG2607623.1"/>
    <property type="molecule type" value="Genomic_DNA"/>
</dbReference>
<keyword evidence="3" id="KW-0443">Lipid metabolism</keyword>
<evidence type="ECO:0000256" key="1">
    <source>
        <dbReference type="ARBA" id="ARBA00008668"/>
    </source>
</evidence>
<keyword evidence="7" id="KW-1185">Reference proteome</keyword>
<keyword evidence="2" id="KW-0378">Hydrolase</keyword>
<keyword evidence="5" id="KW-1133">Transmembrane helix</keyword>
<protein>
    <recommendedName>
        <fullName evidence="8">GDSL esterase/lipase</fullName>
    </recommendedName>
</protein>
<feature type="region of interest" description="Disordered" evidence="4">
    <location>
        <begin position="345"/>
        <end position="417"/>
    </location>
</feature>
<dbReference type="PANTHER" id="PTHR45648">
    <property type="entry name" value="GDSL LIPASE/ACYLHYDROLASE FAMILY PROTEIN (AFU_ORTHOLOGUE AFUA_4G14700)"/>
    <property type="match status" value="1"/>
</dbReference>
<evidence type="ECO:0000256" key="3">
    <source>
        <dbReference type="ARBA" id="ARBA00022963"/>
    </source>
</evidence>
<feature type="compositionally biased region" description="Basic residues" evidence="4">
    <location>
        <begin position="363"/>
        <end position="381"/>
    </location>
</feature>
<keyword evidence="5" id="KW-0812">Transmembrane</keyword>
<dbReference type="InterPro" id="IPR036514">
    <property type="entry name" value="SGNH_hydro_sf"/>
</dbReference>
<name>A0A8T0TEK1_PANVG</name>
<sequence>MMGAVASVRGVRWSSTTRSLAGHRKLKDLLTERTHSGCMNHHQLIYFPNSSSSRYNKNWAMGARLVLCLVVCLQVLAAGTVVAGGGARPPAMLVFGSSIVDVGNNNYLPGPGVGRANRPFNGIDFPGSIPTGRFSNGYNTADYIAKNMGFALSPPAYLSLAPSSSSGPLVLSALSNGVNYASGGAGILDSTNAGNTIPLSQQVRYFESTKAKMVAAAGAGAVDALLPRSIFLLNAGNNDFYVFAAAELARNRSAADQRSDAAALYASLISNYSAAVKELYSMGARKFAVINVWTLGCVPAVRVLSPAGACSALLNQLAARRRLQRRPGDPAGRAAPEAAGPRLLPRRLLRLHAGRPGRPAGVRVHRRRRRVLRERAARRGGRAPPQLHALRRPRPAPVLGPRAPVPAGRLSRGPGVP</sequence>
<proteinExistence type="inferred from homology"/>
<keyword evidence="3" id="KW-0442">Lipid degradation</keyword>
<feature type="compositionally biased region" description="Basic residues" evidence="4">
    <location>
        <begin position="345"/>
        <end position="355"/>
    </location>
</feature>
<feature type="transmembrane region" description="Helical" evidence="5">
    <location>
        <begin position="65"/>
        <end position="87"/>
    </location>
</feature>
<dbReference type="Pfam" id="PF00657">
    <property type="entry name" value="Lipase_GDSL"/>
    <property type="match status" value="1"/>
</dbReference>
<evidence type="ECO:0000313" key="6">
    <source>
        <dbReference type="EMBL" id="KAG2607623.1"/>
    </source>
</evidence>
<dbReference type="PANTHER" id="PTHR45648:SF129">
    <property type="entry name" value="GDSL ESTERASE_LIPASE"/>
    <property type="match status" value="1"/>
</dbReference>
<dbReference type="AlphaFoldDB" id="A0A8T0TEK1"/>
<comment type="caution">
    <text evidence="6">The sequence shown here is derived from an EMBL/GenBank/DDBJ whole genome shotgun (WGS) entry which is preliminary data.</text>
</comment>
<organism evidence="6 7">
    <name type="scientific">Panicum virgatum</name>
    <name type="common">Blackwell switchgrass</name>
    <dbReference type="NCBI Taxonomy" id="38727"/>
    <lineage>
        <taxon>Eukaryota</taxon>
        <taxon>Viridiplantae</taxon>
        <taxon>Streptophyta</taxon>
        <taxon>Embryophyta</taxon>
        <taxon>Tracheophyta</taxon>
        <taxon>Spermatophyta</taxon>
        <taxon>Magnoliopsida</taxon>
        <taxon>Liliopsida</taxon>
        <taxon>Poales</taxon>
        <taxon>Poaceae</taxon>
        <taxon>PACMAD clade</taxon>
        <taxon>Panicoideae</taxon>
        <taxon>Panicodae</taxon>
        <taxon>Paniceae</taxon>
        <taxon>Panicinae</taxon>
        <taxon>Panicum</taxon>
        <taxon>Panicum sect. Hiantes</taxon>
    </lineage>
</organism>
<evidence type="ECO:0000256" key="2">
    <source>
        <dbReference type="ARBA" id="ARBA00022801"/>
    </source>
</evidence>
<keyword evidence="5" id="KW-0472">Membrane</keyword>
<dbReference type="Gene3D" id="3.40.50.1110">
    <property type="entry name" value="SGNH hydrolase"/>
    <property type="match status" value="1"/>
</dbReference>
<dbReference type="InterPro" id="IPR001087">
    <property type="entry name" value="GDSL"/>
</dbReference>
<evidence type="ECO:0008006" key="8">
    <source>
        <dbReference type="Google" id="ProtNLM"/>
    </source>
</evidence>
<dbReference type="InterPro" id="IPR051058">
    <property type="entry name" value="GDSL_Est/Lipase"/>
</dbReference>
<evidence type="ECO:0000313" key="7">
    <source>
        <dbReference type="Proteomes" id="UP000823388"/>
    </source>
</evidence>
<evidence type="ECO:0000256" key="5">
    <source>
        <dbReference type="SAM" id="Phobius"/>
    </source>
</evidence>
<dbReference type="GO" id="GO:0016788">
    <property type="term" value="F:hydrolase activity, acting on ester bonds"/>
    <property type="evidence" value="ECO:0007669"/>
    <property type="project" value="InterPro"/>
</dbReference>